<feature type="chain" id="PRO_5014359924" description="Cupredoxin" evidence="3">
    <location>
        <begin position="20"/>
        <end position="402"/>
    </location>
</feature>
<dbReference type="AlphaFoldDB" id="A0A2J6RNF4"/>
<dbReference type="EMBL" id="KZ613946">
    <property type="protein sequence ID" value="PMD40045.1"/>
    <property type="molecule type" value="Genomic_DNA"/>
</dbReference>
<keyword evidence="2" id="KW-1133">Transmembrane helix</keyword>
<proteinExistence type="predicted"/>
<evidence type="ECO:0000256" key="3">
    <source>
        <dbReference type="SAM" id="SignalP"/>
    </source>
</evidence>
<keyword evidence="3" id="KW-0732">Signal</keyword>
<dbReference type="CDD" id="cd00920">
    <property type="entry name" value="Cupredoxin"/>
    <property type="match status" value="1"/>
</dbReference>
<feature type="region of interest" description="Disordered" evidence="1">
    <location>
        <begin position="160"/>
        <end position="189"/>
    </location>
</feature>
<dbReference type="SUPFAM" id="SSF49503">
    <property type="entry name" value="Cupredoxins"/>
    <property type="match status" value="1"/>
</dbReference>
<evidence type="ECO:0000313" key="4">
    <source>
        <dbReference type="EMBL" id="PMD40045.1"/>
    </source>
</evidence>
<dbReference type="PANTHER" id="PTHR34883">
    <property type="entry name" value="SERINE-RICH PROTEIN, PUTATIVE-RELATED-RELATED"/>
    <property type="match status" value="1"/>
</dbReference>
<dbReference type="OrthoDB" id="2331100at2759"/>
<evidence type="ECO:0000313" key="5">
    <source>
        <dbReference type="Proteomes" id="UP000235786"/>
    </source>
</evidence>
<organism evidence="4 5">
    <name type="scientific">Hyaloscypha variabilis (strain UAMH 11265 / GT02V1 / F)</name>
    <name type="common">Meliniomyces variabilis</name>
    <dbReference type="NCBI Taxonomy" id="1149755"/>
    <lineage>
        <taxon>Eukaryota</taxon>
        <taxon>Fungi</taxon>
        <taxon>Dikarya</taxon>
        <taxon>Ascomycota</taxon>
        <taxon>Pezizomycotina</taxon>
        <taxon>Leotiomycetes</taxon>
        <taxon>Helotiales</taxon>
        <taxon>Hyaloscyphaceae</taxon>
        <taxon>Hyaloscypha</taxon>
        <taxon>Hyaloscypha variabilis</taxon>
    </lineage>
</organism>
<gene>
    <name evidence="4" type="ORF">L207DRAFT_583876</name>
</gene>
<dbReference type="InterPro" id="IPR008972">
    <property type="entry name" value="Cupredoxin"/>
</dbReference>
<keyword evidence="5" id="KW-1185">Reference proteome</keyword>
<dbReference type="Gene3D" id="2.60.40.420">
    <property type="entry name" value="Cupredoxins - blue copper proteins"/>
    <property type="match status" value="1"/>
</dbReference>
<evidence type="ECO:0000256" key="2">
    <source>
        <dbReference type="SAM" id="Phobius"/>
    </source>
</evidence>
<accession>A0A2J6RNF4</accession>
<dbReference type="Proteomes" id="UP000235786">
    <property type="component" value="Unassembled WGS sequence"/>
</dbReference>
<dbReference type="STRING" id="1149755.A0A2J6RNF4"/>
<feature type="region of interest" description="Disordered" evidence="1">
    <location>
        <begin position="369"/>
        <end position="402"/>
    </location>
</feature>
<name>A0A2J6RNF4_HYAVF</name>
<feature type="signal peptide" evidence="3">
    <location>
        <begin position="1"/>
        <end position="19"/>
    </location>
</feature>
<reference evidence="4 5" key="1">
    <citation type="submission" date="2016-04" db="EMBL/GenBank/DDBJ databases">
        <title>A degradative enzymes factory behind the ericoid mycorrhizal symbiosis.</title>
        <authorList>
            <consortium name="DOE Joint Genome Institute"/>
            <person name="Martino E."/>
            <person name="Morin E."/>
            <person name="Grelet G."/>
            <person name="Kuo A."/>
            <person name="Kohler A."/>
            <person name="Daghino S."/>
            <person name="Barry K."/>
            <person name="Choi C."/>
            <person name="Cichocki N."/>
            <person name="Clum A."/>
            <person name="Copeland A."/>
            <person name="Hainaut M."/>
            <person name="Haridas S."/>
            <person name="Labutti K."/>
            <person name="Lindquist E."/>
            <person name="Lipzen A."/>
            <person name="Khouja H.-R."/>
            <person name="Murat C."/>
            <person name="Ohm R."/>
            <person name="Olson A."/>
            <person name="Spatafora J."/>
            <person name="Veneault-Fourrey C."/>
            <person name="Henrissat B."/>
            <person name="Grigoriev I."/>
            <person name="Martin F."/>
            <person name="Perotto S."/>
        </authorList>
    </citation>
    <scope>NUCLEOTIDE SEQUENCE [LARGE SCALE GENOMIC DNA]</scope>
    <source>
        <strain evidence="4 5">F</strain>
    </source>
</reference>
<dbReference type="PANTHER" id="PTHR34883:SF19">
    <property type="entry name" value="EXTRACELLULAR SERINE-RICH PROTEIN"/>
    <property type="match status" value="1"/>
</dbReference>
<sequence length="402" mass="42402">MLVSALALILSLAPQSSLAHNERAAPSTTSSSPAATHSINVGADGLQFEPDSVVANVGDTILFRFYPQNHSVARADYMSPCIPYELTGPGRVGFWSGFHPINMVLSDPPTFSVLVNDTSPIFFYCSAPGACIQDGMVGVINPNSTQTLATQKAYAENSTLSLSPGQSFPAEGTSSPTSTPKTSKTGSTSPLSAGAIAGIAIGASAVLLIGAAMLYYCGRQRTVRGILQTQSVRGPFPYQPPSENRSSESSAGYLPKYARVSVAPMGPISLSGQGGMYDHPSGVETASYRSRSPPPDDFRDMTMISHMNHSGSPGMTSPAHTGSPLMRSPMSPIRPRRPSESNTISLIEGTIYQPIPADVPDGLRFHIVPSQTGPHELSTENENARPFPPPRNPRRSSGLGSI</sequence>
<keyword evidence="2" id="KW-0472">Membrane</keyword>
<keyword evidence="2" id="KW-0812">Transmembrane</keyword>
<feature type="transmembrane region" description="Helical" evidence="2">
    <location>
        <begin position="191"/>
        <end position="216"/>
    </location>
</feature>
<dbReference type="InterPro" id="IPR052953">
    <property type="entry name" value="Ser-rich/MCO-related"/>
</dbReference>
<feature type="compositionally biased region" description="Low complexity" evidence="1">
    <location>
        <begin position="172"/>
        <end position="189"/>
    </location>
</feature>
<evidence type="ECO:0000256" key="1">
    <source>
        <dbReference type="SAM" id="MobiDB-lite"/>
    </source>
</evidence>
<protein>
    <recommendedName>
        <fullName evidence="6">Cupredoxin</fullName>
    </recommendedName>
</protein>
<evidence type="ECO:0008006" key="6">
    <source>
        <dbReference type="Google" id="ProtNLM"/>
    </source>
</evidence>